<dbReference type="CDD" id="cd02124">
    <property type="entry name" value="PA_PoS1_like"/>
    <property type="match status" value="1"/>
</dbReference>
<dbReference type="InterPro" id="IPR022398">
    <property type="entry name" value="Peptidase_S8_His-AS"/>
</dbReference>
<name>A0AAN7UFI2_9PEZI</name>
<dbReference type="PANTHER" id="PTHR43806">
    <property type="entry name" value="PEPTIDASE S8"/>
    <property type="match status" value="1"/>
</dbReference>
<dbReference type="InterPro" id="IPR046450">
    <property type="entry name" value="PA_dom_sf"/>
</dbReference>
<feature type="domain" description="Peptidase S8/S53" evidence="9">
    <location>
        <begin position="98"/>
        <end position="279"/>
    </location>
</feature>
<dbReference type="PROSITE" id="PS00137">
    <property type="entry name" value="SUBTILASE_HIS"/>
    <property type="match status" value="1"/>
</dbReference>
<accession>A0AAN7UFI2</accession>
<dbReference type="InterPro" id="IPR015500">
    <property type="entry name" value="Peptidase_S8_subtilisin-rel"/>
</dbReference>
<keyword evidence="12" id="KW-1185">Reference proteome</keyword>
<dbReference type="InterPro" id="IPR050131">
    <property type="entry name" value="Peptidase_S8_subtilisin-like"/>
</dbReference>
<evidence type="ECO:0000256" key="5">
    <source>
        <dbReference type="ARBA" id="ARBA00022729"/>
    </source>
</evidence>
<keyword evidence="2" id="KW-0134">Cell wall</keyword>
<evidence type="ECO:0000259" key="10">
    <source>
        <dbReference type="Pfam" id="PF02225"/>
    </source>
</evidence>
<dbReference type="Pfam" id="PF02225">
    <property type="entry name" value="PA"/>
    <property type="match status" value="1"/>
</dbReference>
<dbReference type="InterPro" id="IPR036852">
    <property type="entry name" value="Peptidase_S8/S53_dom_sf"/>
</dbReference>
<dbReference type="InterPro" id="IPR034187">
    <property type="entry name" value="Peptidases_S8_5"/>
</dbReference>
<sequence>MFFCTETFDSSIFKGASIQFHDTETAEDEAAALEGLASVKRVWPNRLYDLPKDDIIWTGKNKDASIAHTAVKRQVANDSFSPHIMTQVDKLRAKGIIGKGIKIGVIDTGIDYEHPALGGCFGPGCLVSYGYDLVGDDYTGSNTPVPDNDPWDGCAGHGSHVSGIIAAQANEYGFTGAAPGVTLGAYRVFGCTGSAANDVLIEAYLRAFEDGSNIITASIGGPSGWSEDPWAVVVSRIVEAGVPCTVSAGNDGQYGLFYASTASNGKRVTSVASVDNVVTPTLLIDSSFSVDNGKEETFGYVVGDPFAWANVSLPLWAPSFNITDPATGCNAYPADTPDLSGYIVLIRRGTCTFVQKAQNAAAHGAKYIMFYNNVGGATGPSVTDVAEILAVTTRATGEAWVASLAAGSKVVLTMTDPETAPVS</sequence>
<dbReference type="PROSITE" id="PS00136">
    <property type="entry name" value="SUBTILASE_ASP"/>
    <property type="match status" value="1"/>
</dbReference>
<dbReference type="InterPro" id="IPR000209">
    <property type="entry name" value="Peptidase_S8/S53_dom"/>
</dbReference>
<dbReference type="AlphaFoldDB" id="A0AAN7UFI2"/>
<evidence type="ECO:0000256" key="1">
    <source>
        <dbReference type="ARBA" id="ARBA00011073"/>
    </source>
</evidence>
<feature type="domain" description="PA" evidence="10">
    <location>
        <begin position="315"/>
        <end position="381"/>
    </location>
</feature>
<evidence type="ECO:0000256" key="8">
    <source>
        <dbReference type="PROSITE-ProRule" id="PRU01240"/>
    </source>
</evidence>
<gene>
    <name evidence="11" type="ORF">RRF57_003718</name>
</gene>
<reference evidence="11 12" key="1">
    <citation type="submission" date="2023-10" db="EMBL/GenBank/DDBJ databases">
        <title>Draft genome sequence of Xylaria bambusicola isolate GMP-LS, the root and basal stem rot pathogen of sugarcane in Indonesia.</title>
        <authorList>
            <person name="Selvaraj P."/>
            <person name="Muralishankar V."/>
            <person name="Muruganantham S."/>
            <person name="Sp S."/>
            <person name="Haryani S."/>
            <person name="Lau K.J.X."/>
            <person name="Naqvi N.I."/>
        </authorList>
    </citation>
    <scope>NUCLEOTIDE SEQUENCE [LARGE SCALE GENOMIC DNA]</scope>
    <source>
        <strain evidence="11">GMP-LS</strain>
    </source>
</reference>
<dbReference type="Gene3D" id="3.50.30.30">
    <property type="match status" value="1"/>
</dbReference>
<dbReference type="EMBL" id="JAWHQM010000006">
    <property type="protein sequence ID" value="KAK5628003.1"/>
    <property type="molecule type" value="Genomic_DNA"/>
</dbReference>
<protein>
    <recommendedName>
        <fullName evidence="13">Peptidase S8/S53 domain-containing protein</fullName>
    </recommendedName>
</protein>
<comment type="caution">
    <text evidence="11">The sequence shown here is derived from an EMBL/GenBank/DDBJ whole genome shotgun (WGS) entry which is preliminary data.</text>
</comment>
<keyword evidence="7" id="KW-0720">Serine protease</keyword>
<dbReference type="PRINTS" id="PR00723">
    <property type="entry name" value="SUBTILISIN"/>
</dbReference>
<dbReference type="SUPFAM" id="SSF52025">
    <property type="entry name" value="PA domain"/>
    <property type="match status" value="1"/>
</dbReference>
<evidence type="ECO:0000313" key="12">
    <source>
        <dbReference type="Proteomes" id="UP001305414"/>
    </source>
</evidence>
<evidence type="ECO:0000259" key="9">
    <source>
        <dbReference type="Pfam" id="PF00082"/>
    </source>
</evidence>
<keyword evidence="3" id="KW-0964">Secreted</keyword>
<dbReference type="InterPro" id="IPR003137">
    <property type="entry name" value="PA_domain"/>
</dbReference>
<organism evidence="11 12">
    <name type="scientific">Xylaria bambusicola</name>
    <dbReference type="NCBI Taxonomy" id="326684"/>
    <lineage>
        <taxon>Eukaryota</taxon>
        <taxon>Fungi</taxon>
        <taxon>Dikarya</taxon>
        <taxon>Ascomycota</taxon>
        <taxon>Pezizomycotina</taxon>
        <taxon>Sordariomycetes</taxon>
        <taxon>Xylariomycetidae</taxon>
        <taxon>Xylariales</taxon>
        <taxon>Xylariaceae</taxon>
        <taxon>Xylaria</taxon>
    </lineage>
</organism>
<dbReference type="InterPro" id="IPR023827">
    <property type="entry name" value="Peptidase_S8_Asp-AS"/>
</dbReference>
<evidence type="ECO:0000256" key="2">
    <source>
        <dbReference type="ARBA" id="ARBA00022512"/>
    </source>
</evidence>
<dbReference type="Pfam" id="PF00082">
    <property type="entry name" value="Peptidase_S8"/>
    <property type="match status" value="1"/>
</dbReference>
<dbReference type="PROSITE" id="PS51892">
    <property type="entry name" value="SUBTILASE"/>
    <property type="match status" value="1"/>
</dbReference>
<evidence type="ECO:0000313" key="11">
    <source>
        <dbReference type="EMBL" id="KAK5628003.1"/>
    </source>
</evidence>
<evidence type="ECO:0000256" key="6">
    <source>
        <dbReference type="ARBA" id="ARBA00022801"/>
    </source>
</evidence>
<dbReference type="PANTHER" id="PTHR43806:SF66">
    <property type="entry name" value="SERIN ENDOPEPTIDASE"/>
    <property type="match status" value="1"/>
</dbReference>
<keyword evidence="6" id="KW-0378">Hydrolase</keyword>
<comment type="similarity">
    <text evidence="1 8">Belongs to the peptidase S8 family.</text>
</comment>
<dbReference type="GO" id="GO:0004252">
    <property type="term" value="F:serine-type endopeptidase activity"/>
    <property type="evidence" value="ECO:0007669"/>
    <property type="project" value="InterPro"/>
</dbReference>
<evidence type="ECO:0000256" key="4">
    <source>
        <dbReference type="ARBA" id="ARBA00022670"/>
    </source>
</evidence>
<dbReference type="CDD" id="cd07489">
    <property type="entry name" value="Peptidases_S8_5"/>
    <property type="match status" value="1"/>
</dbReference>
<dbReference type="GO" id="GO:0006508">
    <property type="term" value="P:proteolysis"/>
    <property type="evidence" value="ECO:0007669"/>
    <property type="project" value="UniProtKB-KW"/>
</dbReference>
<keyword evidence="5" id="KW-0732">Signal</keyword>
<evidence type="ECO:0008006" key="13">
    <source>
        <dbReference type="Google" id="ProtNLM"/>
    </source>
</evidence>
<dbReference type="Gene3D" id="3.40.50.200">
    <property type="entry name" value="Peptidase S8/S53 domain"/>
    <property type="match status" value="1"/>
</dbReference>
<keyword evidence="4" id="KW-0645">Protease</keyword>
<evidence type="ECO:0000256" key="3">
    <source>
        <dbReference type="ARBA" id="ARBA00022525"/>
    </source>
</evidence>
<comment type="caution">
    <text evidence="8">Lacks conserved residue(s) required for the propagation of feature annotation.</text>
</comment>
<proteinExistence type="inferred from homology"/>
<dbReference type="Proteomes" id="UP001305414">
    <property type="component" value="Unassembled WGS sequence"/>
</dbReference>
<dbReference type="SUPFAM" id="SSF52743">
    <property type="entry name" value="Subtilisin-like"/>
    <property type="match status" value="1"/>
</dbReference>
<evidence type="ECO:0000256" key="7">
    <source>
        <dbReference type="ARBA" id="ARBA00022825"/>
    </source>
</evidence>